<dbReference type="PANTHER" id="PTHR17630:SF105">
    <property type="entry name" value="DIENELACTONE HYDROLASE FAMILY PROTEIN (AFU_ORTHOLOGUE AFUA_4G08790)"/>
    <property type="match status" value="1"/>
</dbReference>
<dbReference type="OrthoDB" id="17560at2759"/>
<dbReference type="SUPFAM" id="SSF53474">
    <property type="entry name" value="alpha/beta-Hydrolases"/>
    <property type="match status" value="1"/>
</dbReference>
<dbReference type="Proteomes" id="UP000316270">
    <property type="component" value="Chromosome 2"/>
</dbReference>
<feature type="domain" description="Dienelactone hydrolase" evidence="1">
    <location>
        <begin position="27"/>
        <end position="271"/>
    </location>
</feature>
<dbReference type="InterPro" id="IPR029058">
    <property type="entry name" value="AB_hydrolase_fold"/>
</dbReference>
<dbReference type="InterPro" id="IPR002925">
    <property type="entry name" value="Dienelactn_hydro"/>
</dbReference>
<name>A0A517KYY8_9PEZI</name>
<dbReference type="AlphaFoldDB" id="A0A517KYY8"/>
<protein>
    <recommendedName>
        <fullName evidence="1">Dienelactone hydrolase domain-containing protein</fullName>
    </recommendedName>
</protein>
<dbReference type="STRING" id="50376.A0A517KYY8"/>
<dbReference type="GO" id="GO:0016787">
    <property type="term" value="F:hydrolase activity"/>
    <property type="evidence" value="ECO:0007669"/>
    <property type="project" value="InterPro"/>
</dbReference>
<evidence type="ECO:0000313" key="3">
    <source>
        <dbReference type="Proteomes" id="UP000316270"/>
    </source>
</evidence>
<dbReference type="PANTHER" id="PTHR17630">
    <property type="entry name" value="DIENELACTONE HYDROLASE"/>
    <property type="match status" value="1"/>
</dbReference>
<organism evidence="2 3">
    <name type="scientific">Venturia effusa</name>
    <dbReference type="NCBI Taxonomy" id="50376"/>
    <lineage>
        <taxon>Eukaryota</taxon>
        <taxon>Fungi</taxon>
        <taxon>Dikarya</taxon>
        <taxon>Ascomycota</taxon>
        <taxon>Pezizomycotina</taxon>
        <taxon>Dothideomycetes</taxon>
        <taxon>Pleosporomycetidae</taxon>
        <taxon>Venturiales</taxon>
        <taxon>Venturiaceae</taxon>
        <taxon>Venturia</taxon>
    </lineage>
</organism>
<dbReference type="Pfam" id="PF01738">
    <property type="entry name" value="DLH"/>
    <property type="match status" value="1"/>
</dbReference>
<accession>A0A517KYY8</accession>
<evidence type="ECO:0000259" key="1">
    <source>
        <dbReference type="Pfam" id="PF01738"/>
    </source>
</evidence>
<proteinExistence type="predicted"/>
<reference evidence="2 3" key="1">
    <citation type="submission" date="2019-07" db="EMBL/GenBank/DDBJ databases">
        <title>Finished genome of Venturia effusa.</title>
        <authorList>
            <person name="Young C.A."/>
            <person name="Cox M.P."/>
            <person name="Ganley A.R.D."/>
            <person name="David W.J."/>
        </authorList>
    </citation>
    <scope>NUCLEOTIDE SEQUENCE [LARGE SCALE GENOMIC DNA]</scope>
    <source>
        <strain evidence="3">albino</strain>
    </source>
</reference>
<keyword evidence="3" id="KW-1185">Reference proteome</keyword>
<evidence type="ECO:0000313" key="2">
    <source>
        <dbReference type="EMBL" id="QDS68597.1"/>
    </source>
</evidence>
<sequence>MSCPSCFQGHIHDGTPSGRIMSIHSLETYVAEPAVDLDVKGIIIIIPDAFGLPFVNNKLLADHYAEKGQYKVYLPDFMNGAAPTWLINTMAEIFEFKTWMDYIWKPYNVGWTIASFGPHLYRNRWSVAWPKVQKFFNDVRCNEGFNLPIGAAGFCWGGKHSICLAHPLKASNGQPLCDASFAAHPSNVEIPRDIEPVKQPLAFALGDEDFVMDIPTLDKMESILKRDNTAYQVRVYQEAGHGFAVRADPKNEKVMEQSIEAENQAIKWFQTQFEKRRAAM</sequence>
<dbReference type="EMBL" id="CP042186">
    <property type="protein sequence ID" value="QDS68597.1"/>
    <property type="molecule type" value="Genomic_DNA"/>
</dbReference>
<dbReference type="Gene3D" id="3.40.50.1820">
    <property type="entry name" value="alpha/beta hydrolase"/>
    <property type="match status" value="1"/>
</dbReference>
<gene>
    <name evidence="2" type="ORF">FKW77_000838</name>
</gene>